<keyword evidence="5" id="KW-0408">Iron</keyword>
<evidence type="ECO:0000256" key="7">
    <source>
        <dbReference type="ARBA" id="ARBA00023204"/>
    </source>
</evidence>
<accession>A0ABT2C1V7</accession>
<name>A0ABT2C1V7_9BURK</name>
<dbReference type="Gene3D" id="3.40.470.10">
    <property type="entry name" value="Uracil-DNA glycosylase-like domain"/>
    <property type="match status" value="1"/>
</dbReference>
<dbReference type="InterPro" id="IPR051536">
    <property type="entry name" value="UDG_Type-4/5"/>
</dbReference>
<dbReference type="EMBL" id="JANUHC010000006">
    <property type="protein sequence ID" value="MCS0631358.1"/>
    <property type="molecule type" value="Genomic_DNA"/>
</dbReference>
<keyword evidence="4" id="KW-0378">Hydrolase</keyword>
<protein>
    <submittedName>
        <fullName evidence="10">Uracil-DNA glycosylase</fullName>
    </submittedName>
</protein>
<dbReference type="PANTHER" id="PTHR33693:SF1">
    <property type="entry name" value="TYPE-4 URACIL-DNA GLYCOSYLASE"/>
    <property type="match status" value="1"/>
</dbReference>
<dbReference type="Pfam" id="PF03167">
    <property type="entry name" value="UDG"/>
    <property type="match status" value="1"/>
</dbReference>
<dbReference type="CDD" id="cd10030">
    <property type="entry name" value="UDG-F4_TTUDGA_SPO1dp_like"/>
    <property type="match status" value="1"/>
</dbReference>
<feature type="compositionally biased region" description="Pro residues" evidence="8">
    <location>
        <begin position="64"/>
        <end position="90"/>
    </location>
</feature>
<evidence type="ECO:0000313" key="10">
    <source>
        <dbReference type="EMBL" id="MCS0631358.1"/>
    </source>
</evidence>
<evidence type="ECO:0000256" key="8">
    <source>
        <dbReference type="SAM" id="MobiDB-lite"/>
    </source>
</evidence>
<evidence type="ECO:0000256" key="1">
    <source>
        <dbReference type="ARBA" id="ARBA00022485"/>
    </source>
</evidence>
<feature type="compositionally biased region" description="Low complexity" evidence="8">
    <location>
        <begin position="50"/>
        <end position="63"/>
    </location>
</feature>
<evidence type="ECO:0000256" key="6">
    <source>
        <dbReference type="ARBA" id="ARBA00023014"/>
    </source>
</evidence>
<dbReference type="SUPFAM" id="SSF52141">
    <property type="entry name" value="Uracil-DNA glycosylase-like"/>
    <property type="match status" value="1"/>
</dbReference>
<keyword evidence="2" id="KW-0479">Metal-binding</keyword>
<sequence length="320" mass="32663">MNGVSERDAIFLNEMGLGPLWQLRTAPAPEPAIAEPDVAVVAEPTPLQPVAQSASALAPVAAPAAPPPAPVAPPPRPAPAGPRPPGPTPLQPVAQSVSALAPPADHDSAWDDAALPSDATPEEIAAMDWDQLAIAIAACRRCSACREGRAPVPGTGAKQARWVVAAGATTAADEKARVPLAGDPGKLLDNMLAAVGMGRERDVYVTNLIKCRPTSASGGERAPTPQEAAACRPYLEREVALTGAETVLTLGQIAANTLLGRPLPEPLAGARGSSHALETGGGSVNLVATLHPGELLRRGADKALAWADLCRARNARARSG</sequence>
<keyword evidence="11" id="KW-1185">Reference proteome</keyword>
<evidence type="ECO:0000256" key="3">
    <source>
        <dbReference type="ARBA" id="ARBA00022763"/>
    </source>
</evidence>
<dbReference type="InterPro" id="IPR036895">
    <property type="entry name" value="Uracil-DNA_glycosylase-like_sf"/>
</dbReference>
<dbReference type="SMART" id="SM00986">
    <property type="entry name" value="UDG"/>
    <property type="match status" value="1"/>
</dbReference>
<evidence type="ECO:0000256" key="5">
    <source>
        <dbReference type="ARBA" id="ARBA00023004"/>
    </source>
</evidence>
<dbReference type="InterPro" id="IPR005122">
    <property type="entry name" value="Uracil-DNA_glycosylase-like"/>
</dbReference>
<feature type="region of interest" description="Disordered" evidence="8">
    <location>
        <begin position="50"/>
        <end position="115"/>
    </location>
</feature>
<keyword evidence="7" id="KW-0234">DNA repair</keyword>
<dbReference type="PANTHER" id="PTHR33693">
    <property type="entry name" value="TYPE-5 URACIL-DNA GLYCOSYLASE"/>
    <property type="match status" value="1"/>
</dbReference>
<keyword evidence="1" id="KW-0004">4Fe-4S</keyword>
<proteinExistence type="predicted"/>
<evidence type="ECO:0000256" key="4">
    <source>
        <dbReference type="ARBA" id="ARBA00022801"/>
    </source>
</evidence>
<evidence type="ECO:0000313" key="11">
    <source>
        <dbReference type="Proteomes" id="UP001165263"/>
    </source>
</evidence>
<reference evidence="10" key="1">
    <citation type="submission" date="2022-08" db="EMBL/GenBank/DDBJ databases">
        <title>Reclassification of Massilia species as members of the genera Telluria, Duganella, Pseudoduganella, Mokoshia gen. nov. and Zemynaea gen. nov. using orthogonal and non-orthogonal genome-based approaches.</title>
        <authorList>
            <person name="Bowman J.P."/>
        </authorList>
    </citation>
    <scope>NUCLEOTIDE SEQUENCE</scope>
    <source>
        <strain evidence="10">LMG 11547</strain>
    </source>
</reference>
<feature type="domain" description="Uracil-DNA glycosylase-like" evidence="9">
    <location>
        <begin position="153"/>
        <end position="310"/>
    </location>
</feature>
<keyword evidence="6" id="KW-0411">Iron-sulfur</keyword>
<gene>
    <name evidence="10" type="ORF">NX786_18685</name>
</gene>
<comment type="caution">
    <text evidence="10">The sequence shown here is derived from an EMBL/GenBank/DDBJ whole genome shotgun (WGS) entry which is preliminary data.</text>
</comment>
<evidence type="ECO:0000259" key="9">
    <source>
        <dbReference type="SMART" id="SM00986"/>
    </source>
</evidence>
<keyword evidence="3" id="KW-0227">DNA damage</keyword>
<evidence type="ECO:0000256" key="2">
    <source>
        <dbReference type="ARBA" id="ARBA00022723"/>
    </source>
</evidence>
<organism evidence="10 11">
    <name type="scientific">Telluria mixta</name>
    <dbReference type="NCBI Taxonomy" id="34071"/>
    <lineage>
        <taxon>Bacteria</taxon>
        <taxon>Pseudomonadati</taxon>
        <taxon>Pseudomonadota</taxon>
        <taxon>Betaproteobacteria</taxon>
        <taxon>Burkholderiales</taxon>
        <taxon>Oxalobacteraceae</taxon>
        <taxon>Telluria group</taxon>
        <taxon>Telluria</taxon>
    </lineage>
</organism>
<dbReference type="SMART" id="SM00987">
    <property type="entry name" value="UreE_C"/>
    <property type="match status" value="1"/>
</dbReference>
<dbReference type="Proteomes" id="UP001165263">
    <property type="component" value="Unassembled WGS sequence"/>
</dbReference>
<dbReference type="RefSeq" id="WP_259450424.1">
    <property type="nucleotide sequence ID" value="NZ_CP119520.1"/>
</dbReference>